<sequence>MVATCWLVCLLIIGAVVSIIWSCNNQQFYQRPIGKVVSVQVTHQQKTQDQFNNRDQQFKQRVTLQIMNGRHRGQRVTTNNTYSKSGGMDQKYRRGQQAFLTQLRSDHGQLTANVTGLKRDTTVVVLTWLVILLLIIMMGKVGVFALLSALLNVGLFIAAIQIDIATQAQYILPIFAGLSFLMALATLTFVYGWNKQTFATLLATMLGVGISLGTFLLVSSLTNERGIYYEAMQFVTQNYRLLYLAEIMIGCLGAVMDESSDILATMFEVKRLDPQVQWRKLFAAGRQVGQTVMGPLTNILLMIFLFSTLTNAVLMLRNGNSWGYTFSMTMSLGVAQSLVSGIGIVVTIPVVSLVTSLLIAKEGTK</sequence>
<dbReference type="PANTHER" id="PTHR41771">
    <property type="entry name" value="MEMBRANE PROTEIN-RELATED"/>
    <property type="match status" value="1"/>
</dbReference>
<dbReference type="Proteomes" id="UP000003987">
    <property type="component" value="Unassembled WGS sequence"/>
</dbReference>
<feature type="transmembrane region" description="Helical" evidence="1">
    <location>
        <begin position="125"/>
        <end position="158"/>
    </location>
</feature>
<evidence type="ECO:0000313" key="3">
    <source>
        <dbReference type="Proteomes" id="UP000003987"/>
    </source>
</evidence>
<dbReference type="EMBL" id="GG698804">
    <property type="protein sequence ID" value="EEU30051.1"/>
    <property type="molecule type" value="Genomic_DNA"/>
</dbReference>
<reference evidence="2 3" key="1">
    <citation type="submission" date="2009-06" db="EMBL/GenBank/DDBJ databases">
        <title>The Genome Sequence of Lactobacillus coleohominis strain 101-4-CHN.</title>
        <authorList>
            <consortium name="The Broad Institute Genome Sequencing Platform"/>
            <person name="Ward D."/>
            <person name="Young S.K."/>
            <person name="Zeng Q."/>
            <person name="Koehrsen M."/>
            <person name="Alvarado L."/>
            <person name="Berlin A."/>
            <person name="Borenstein D."/>
            <person name="Chen Z."/>
            <person name="Engels R."/>
            <person name="Freedman E."/>
            <person name="Gellesch M."/>
            <person name="Goldberg J."/>
            <person name="Griggs A."/>
            <person name="Gujja S."/>
            <person name="Heiman D."/>
            <person name="Hepburn T."/>
            <person name="Howarth C."/>
            <person name="Jen D."/>
            <person name="Larson L."/>
            <person name="Lewis B."/>
            <person name="Mehta T."/>
            <person name="Park D."/>
            <person name="Pearson M."/>
            <person name="Roberts A."/>
            <person name="Saif S."/>
            <person name="Shea T."/>
            <person name="Shenoy N."/>
            <person name="Sisk P."/>
            <person name="Stolte C."/>
            <person name="Sykes S."/>
            <person name="Walk T."/>
            <person name="White J."/>
            <person name="Yandava C."/>
            <person name="Liu Y."/>
            <person name="Xu Q."/>
            <person name="Lander E."/>
            <person name="Nusbaum C."/>
            <person name="Galagan J."/>
            <person name="Birren B."/>
        </authorList>
    </citation>
    <scope>NUCLEOTIDE SEQUENCE [LARGE SCALE GENOMIC DNA]</scope>
    <source>
        <strain evidence="2 3">101-4-CHN</strain>
    </source>
</reference>
<dbReference type="PANTHER" id="PTHR41771:SF1">
    <property type="entry name" value="MEMBRANE PROTEIN"/>
    <property type="match status" value="1"/>
</dbReference>
<evidence type="ECO:0000256" key="1">
    <source>
        <dbReference type="SAM" id="Phobius"/>
    </source>
</evidence>
<feature type="transmembrane region" description="Helical" evidence="1">
    <location>
        <begin position="239"/>
        <end position="256"/>
    </location>
</feature>
<keyword evidence="3" id="KW-1185">Reference proteome</keyword>
<feature type="transmembrane region" description="Helical" evidence="1">
    <location>
        <begin position="170"/>
        <end position="192"/>
    </location>
</feature>
<dbReference type="STRING" id="575594.HMPREF0501_01056"/>
<feature type="transmembrane region" description="Helical" evidence="1">
    <location>
        <begin position="296"/>
        <end position="316"/>
    </location>
</feature>
<keyword evidence="1" id="KW-0472">Membrane</keyword>
<name>C7XWQ3_9LACO</name>
<keyword evidence="1" id="KW-0812">Transmembrane</keyword>
<feature type="transmembrane region" description="Helical" evidence="1">
    <location>
        <begin position="337"/>
        <end position="360"/>
    </location>
</feature>
<dbReference type="eggNOG" id="COG5438">
    <property type="taxonomic scope" value="Bacteria"/>
</dbReference>
<organism evidence="2 3">
    <name type="scientific">Limosilactobacillus coleohominis 101-4-CHN</name>
    <dbReference type="NCBI Taxonomy" id="575594"/>
    <lineage>
        <taxon>Bacteria</taxon>
        <taxon>Bacillati</taxon>
        <taxon>Bacillota</taxon>
        <taxon>Bacilli</taxon>
        <taxon>Lactobacillales</taxon>
        <taxon>Lactobacillaceae</taxon>
        <taxon>Limosilactobacillus</taxon>
    </lineage>
</organism>
<accession>C7XWQ3</accession>
<keyword evidence="1" id="KW-1133">Transmembrane helix</keyword>
<dbReference type="AlphaFoldDB" id="C7XWQ3"/>
<gene>
    <name evidence="2" type="ORF">HMPREF0501_01056</name>
</gene>
<dbReference type="InterPro" id="IPR012507">
    <property type="entry name" value="YibE_F"/>
</dbReference>
<proteinExistence type="predicted"/>
<feature type="transmembrane region" description="Helical" evidence="1">
    <location>
        <begin position="198"/>
        <end position="218"/>
    </location>
</feature>
<evidence type="ECO:0000313" key="2">
    <source>
        <dbReference type="EMBL" id="EEU30051.1"/>
    </source>
</evidence>
<dbReference type="OrthoDB" id="5753718at2"/>
<dbReference type="Pfam" id="PF07907">
    <property type="entry name" value="YibE_F"/>
    <property type="match status" value="1"/>
</dbReference>
<protein>
    <submittedName>
        <fullName evidence="2">YibE/F-like protein</fullName>
    </submittedName>
</protein>
<dbReference type="HOGENOM" id="CLU_028166_1_1_9"/>
<dbReference type="RefSeq" id="WP_006916902.1">
    <property type="nucleotide sequence ID" value="NZ_GG698804.1"/>
</dbReference>